<evidence type="ECO:0000313" key="3">
    <source>
        <dbReference type="EMBL" id="MBD1597327.1"/>
    </source>
</evidence>
<reference evidence="3 4" key="1">
    <citation type="journal article" date="2020" name="Insects">
        <title>Bacteria Belonging to Pseudomonas typographi sp. nov. from the Bark Beetle Ips typographus Have Genomic Potential to Aid in the Host Ecology.</title>
        <authorList>
            <person name="Peral-Aranega E."/>
            <person name="Saati-Santamaria Z."/>
            <person name="Kolarik M."/>
            <person name="Rivas R."/>
            <person name="Garcia-Fraile P."/>
        </authorList>
    </citation>
    <scope>NUCLEOTIDE SEQUENCE [LARGE SCALE GENOMIC DNA]</scope>
    <source>
        <strain evidence="3 4">CA3A</strain>
    </source>
</reference>
<feature type="region of interest" description="Disordered" evidence="1">
    <location>
        <begin position="17"/>
        <end position="76"/>
    </location>
</feature>
<organism evidence="3 4">
    <name type="scientific">Pseudomonas typographi</name>
    <dbReference type="NCBI Taxonomy" id="2715964"/>
    <lineage>
        <taxon>Bacteria</taxon>
        <taxon>Pseudomonadati</taxon>
        <taxon>Pseudomonadota</taxon>
        <taxon>Gammaproteobacteria</taxon>
        <taxon>Pseudomonadales</taxon>
        <taxon>Pseudomonadaceae</taxon>
        <taxon>Pseudomonas</taxon>
    </lineage>
</organism>
<protein>
    <recommendedName>
        <fullName evidence="5">Lipoprotein</fullName>
    </recommendedName>
</protein>
<dbReference type="PROSITE" id="PS51257">
    <property type="entry name" value="PROKAR_LIPOPROTEIN"/>
    <property type="match status" value="1"/>
</dbReference>
<sequence>MNKRFASFALAGLLAGCSSTPAEVPPQPTPDQSPSKGGCYQAGWQAETAPVINKRQGQEALERYDPENQAPGSGCP</sequence>
<comment type="caution">
    <text evidence="3">The sequence shown here is derived from an EMBL/GenBank/DDBJ whole genome shotgun (WGS) entry which is preliminary data.</text>
</comment>
<feature type="compositionally biased region" description="Basic and acidic residues" evidence="1">
    <location>
        <begin position="56"/>
        <end position="66"/>
    </location>
</feature>
<gene>
    <name evidence="3" type="ORF">HAQ05_01180</name>
</gene>
<evidence type="ECO:0000256" key="2">
    <source>
        <dbReference type="SAM" id="SignalP"/>
    </source>
</evidence>
<evidence type="ECO:0000313" key="4">
    <source>
        <dbReference type="Proteomes" id="UP000805841"/>
    </source>
</evidence>
<evidence type="ECO:0008006" key="5">
    <source>
        <dbReference type="Google" id="ProtNLM"/>
    </source>
</evidence>
<keyword evidence="2" id="KW-0732">Signal</keyword>
<feature type="signal peptide" evidence="2">
    <location>
        <begin position="1"/>
        <end position="22"/>
    </location>
</feature>
<dbReference type="Proteomes" id="UP000805841">
    <property type="component" value="Unassembled WGS sequence"/>
</dbReference>
<name>A0ABR7YVW3_9PSED</name>
<dbReference type="EMBL" id="JAAOCA010000001">
    <property type="protein sequence ID" value="MBD1597327.1"/>
    <property type="molecule type" value="Genomic_DNA"/>
</dbReference>
<evidence type="ECO:0000256" key="1">
    <source>
        <dbReference type="SAM" id="MobiDB-lite"/>
    </source>
</evidence>
<accession>A0ABR7YVW3</accession>
<dbReference type="RefSeq" id="WP_190416743.1">
    <property type="nucleotide sequence ID" value="NZ_JAAOCA010000001.1"/>
</dbReference>
<feature type="chain" id="PRO_5045911421" description="Lipoprotein" evidence="2">
    <location>
        <begin position="23"/>
        <end position="76"/>
    </location>
</feature>
<keyword evidence="4" id="KW-1185">Reference proteome</keyword>
<proteinExistence type="predicted"/>